<dbReference type="OrthoDB" id="2469382at2"/>
<name>A0A073K4Y3_9BACI</name>
<proteinExistence type="predicted"/>
<dbReference type="STRING" id="574376.BAMA_15715"/>
<accession>A0A073K4Y3</accession>
<sequence>MAFIEKIVTEAEFHDEVVAVMVENGWTKEKSFHRLVKVTSEDKDDNVTKASYTAAKHIILKNADDAYYGIAQIWKYESSQSLTMDIDTEEGKEAFKQFMKSNPQYIDRSCMYTYMIEKLPSTADDSIFIIGAEAGQEINRLMDLELAEVIRKERPGNMGSVIVSYEYKDTPELMMSPWVKSTFRNPKLTSVNVDTNWWADSLVRITGHVDKYRVVLLIQADRTPAFDNNSVPNVPVYLGRLESYGEADTIADALWAGSAYDEGAESASHSFDFENKKPFRDVSKCMPRTKSYPKSPGNGIDNVIIKRSRFGARYQAHYISWSTPSNKMPPDRKSTTGGQYPSAWQSHENDEYKYQFNPSMYSNKVHTSRAYIVHPEEGVRGYMPYMVLLSPLGLLNGDKLKVRKNTCPDSHDIYRFFTVDAISPVTKMPSTVYRPAGIGIFEKTV</sequence>
<evidence type="ECO:0000313" key="2">
    <source>
        <dbReference type="EMBL" id="KEK17333.1"/>
    </source>
</evidence>
<dbReference type="Proteomes" id="UP000027822">
    <property type="component" value="Unassembled WGS sequence"/>
</dbReference>
<feature type="region of interest" description="Disordered" evidence="1">
    <location>
        <begin position="325"/>
        <end position="344"/>
    </location>
</feature>
<dbReference type="EMBL" id="JOTN01000032">
    <property type="protein sequence ID" value="KEK17333.1"/>
    <property type="molecule type" value="Genomic_DNA"/>
</dbReference>
<keyword evidence="3" id="KW-1185">Reference proteome</keyword>
<reference evidence="2 3" key="1">
    <citation type="submission" date="2014-06" db="EMBL/GenBank/DDBJ databases">
        <title>Draft genome sequence of Bacillus manliponensis JCM 15802 (MCCC 1A00708).</title>
        <authorList>
            <person name="Lai Q."/>
            <person name="Liu Y."/>
            <person name="Shao Z."/>
        </authorList>
    </citation>
    <scope>NUCLEOTIDE SEQUENCE [LARGE SCALE GENOMIC DNA]</scope>
    <source>
        <strain evidence="2 3">JCM 15802</strain>
    </source>
</reference>
<organism evidence="2 3">
    <name type="scientific">Bacillus manliponensis</name>
    <dbReference type="NCBI Taxonomy" id="574376"/>
    <lineage>
        <taxon>Bacteria</taxon>
        <taxon>Bacillati</taxon>
        <taxon>Bacillota</taxon>
        <taxon>Bacilli</taxon>
        <taxon>Bacillales</taxon>
        <taxon>Bacillaceae</taxon>
        <taxon>Bacillus</taxon>
        <taxon>Bacillus cereus group</taxon>
    </lineage>
</organism>
<protein>
    <submittedName>
        <fullName evidence="2">Major virion structural protein</fullName>
    </submittedName>
</protein>
<gene>
    <name evidence="2" type="ORF">BAMA_15715</name>
</gene>
<dbReference type="AlphaFoldDB" id="A0A073K4Y3"/>
<evidence type="ECO:0000256" key="1">
    <source>
        <dbReference type="SAM" id="MobiDB-lite"/>
    </source>
</evidence>
<dbReference type="eggNOG" id="ENOG5033TEN">
    <property type="taxonomic scope" value="Bacteria"/>
</dbReference>
<comment type="caution">
    <text evidence="2">The sequence shown here is derived from an EMBL/GenBank/DDBJ whole genome shotgun (WGS) entry which is preliminary data.</text>
</comment>
<feature type="compositionally biased region" description="Polar residues" evidence="1">
    <location>
        <begin position="335"/>
        <end position="344"/>
    </location>
</feature>
<dbReference type="RefSeq" id="WP_034643609.1">
    <property type="nucleotide sequence ID" value="NZ_CBCSJC010000026.1"/>
</dbReference>
<evidence type="ECO:0000313" key="3">
    <source>
        <dbReference type="Proteomes" id="UP000027822"/>
    </source>
</evidence>